<dbReference type="InterPro" id="IPR047057">
    <property type="entry name" value="MerR_fam"/>
</dbReference>
<accession>A0A9D1UX17</accession>
<keyword evidence="1" id="KW-0238">DNA-binding</keyword>
<dbReference type="EMBL" id="DXFP01000036">
    <property type="protein sequence ID" value="HIX01966.1"/>
    <property type="molecule type" value="Genomic_DNA"/>
</dbReference>
<gene>
    <name evidence="4" type="ORF">H9861_04345</name>
</gene>
<proteinExistence type="predicted"/>
<dbReference type="PRINTS" id="PR00040">
    <property type="entry name" value="HTHMERR"/>
</dbReference>
<evidence type="ECO:0000313" key="4">
    <source>
        <dbReference type="EMBL" id="HIX01966.1"/>
    </source>
</evidence>
<organism evidence="4 5">
    <name type="scientific">Candidatus Ligilactobacillus excrementigallinarum</name>
    <dbReference type="NCBI Taxonomy" id="2838641"/>
    <lineage>
        <taxon>Bacteria</taxon>
        <taxon>Bacillati</taxon>
        <taxon>Bacillota</taxon>
        <taxon>Bacilli</taxon>
        <taxon>Lactobacillales</taxon>
        <taxon>Lactobacillaceae</taxon>
        <taxon>Ligilactobacillus</taxon>
    </lineage>
</organism>
<dbReference type="GO" id="GO:0003700">
    <property type="term" value="F:DNA-binding transcription factor activity"/>
    <property type="evidence" value="ECO:0007669"/>
    <property type="project" value="InterPro"/>
</dbReference>
<protein>
    <submittedName>
        <fullName evidence="4">MerR family transcriptional regulator</fullName>
    </submittedName>
</protein>
<reference evidence="4" key="2">
    <citation type="submission" date="2021-04" db="EMBL/GenBank/DDBJ databases">
        <authorList>
            <person name="Gilroy R."/>
        </authorList>
    </citation>
    <scope>NUCLEOTIDE SEQUENCE</scope>
    <source>
        <strain evidence="4">6627</strain>
    </source>
</reference>
<evidence type="ECO:0000256" key="2">
    <source>
        <dbReference type="SAM" id="Coils"/>
    </source>
</evidence>
<dbReference type="InterPro" id="IPR009061">
    <property type="entry name" value="DNA-bd_dom_put_sf"/>
</dbReference>
<dbReference type="PANTHER" id="PTHR30204">
    <property type="entry name" value="REDOX-CYCLING DRUG-SENSING TRANSCRIPTIONAL ACTIVATOR SOXR"/>
    <property type="match status" value="1"/>
</dbReference>
<keyword evidence="2" id="KW-0175">Coiled coil</keyword>
<dbReference type="PROSITE" id="PS50937">
    <property type="entry name" value="HTH_MERR_2"/>
    <property type="match status" value="1"/>
</dbReference>
<dbReference type="CDD" id="cd01109">
    <property type="entry name" value="HTH_YyaN"/>
    <property type="match status" value="1"/>
</dbReference>
<evidence type="ECO:0000313" key="5">
    <source>
        <dbReference type="Proteomes" id="UP000823963"/>
    </source>
</evidence>
<dbReference type="Proteomes" id="UP000823963">
    <property type="component" value="Unassembled WGS sequence"/>
</dbReference>
<dbReference type="SUPFAM" id="SSF46955">
    <property type="entry name" value="Putative DNA-binding domain"/>
    <property type="match status" value="1"/>
</dbReference>
<reference evidence="4" key="1">
    <citation type="journal article" date="2021" name="PeerJ">
        <title>Extensive microbial diversity within the chicken gut microbiome revealed by metagenomics and culture.</title>
        <authorList>
            <person name="Gilroy R."/>
            <person name="Ravi A."/>
            <person name="Getino M."/>
            <person name="Pursley I."/>
            <person name="Horton D.L."/>
            <person name="Alikhan N.F."/>
            <person name="Baker D."/>
            <person name="Gharbi K."/>
            <person name="Hall N."/>
            <person name="Watson M."/>
            <person name="Adriaenssens E.M."/>
            <person name="Foster-Nyarko E."/>
            <person name="Jarju S."/>
            <person name="Secka A."/>
            <person name="Antonio M."/>
            <person name="Oren A."/>
            <person name="Chaudhuri R.R."/>
            <person name="La Ragione R."/>
            <person name="Hildebrand F."/>
            <person name="Pallen M.J."/>
        </authorList>
    </citation>
    <scope>NUCLEOTIDE SEQUENCE</scope>
    <source>
        <strain evidence="4">6627</strain>
    </source>
</reference>
<name>A0A9D1UX17_9LACO</name>
<dbReference type="InterPro" id="IPR000551">
    <property type="entry name" value="MerR-type_HTH_dom"/>
</dbReference>
<comment type="caution">
    <text evidence="4">The sequence shown here is derived from an EMBL/GenBank/DDBJ whole genome shotgun (WGS) entry which is preliminary data.</text>
</comment>
<dbReference type="AlphaFoldDB" id="A0A9D1UX17"/>
<feature type="coiled-coil region" evidence="2">
    <location>
        <begin position="75"/>
        <end position="102"/>
    </location>
</feature>
<dbReference type="GO" id="GO:0003677">
    <property type="term" value="F:DNA binding"/>
    <property type="evidence" value="ECO:0007669"/>
    <property type="project" value="UniProtKB-KW"/>
</dbReference>
<dbReference type="PANTHER" id="PTHR30204:SF98">
    <property type="entry name" value="HTH-TYPE TRANSCRIPTIONAL REGULATOR ADHR"/>
    <property type="match status" value="1"/>
</dbReference>
<evidence type="ECO:0000259" key="3">
    <source>
        <dbReference type="PROSITE" id="PS50937"/>
    </source>
</evidence>
<feature type="domain" description="HTH merR-type" evidence="3">
    <location>
        <begin position="1"/>
        <end position="69"/>
    </location>
</feature>
<dbReference type="SMART" id="SM00422">
    <property type="entry name" value="HTH_MERR"/>
    <property type="match status" value="1"/>
</dbReference>
<dbReference type="Gene3D" id="1.10.1660.10">
    <property type="match status" value="1"/>
</dbReference>
<sequence length="138" mass="16579">MNISAVGKKFDLTTDTLRYYEREGLIPPVHRNESGYRDYTNYDLNWIYFVRAMRKAGVSVESMIEYTKLFMQDRKGTAEARKDILREEKAELEAKIFDLQQTLDYLNYKIDNFDDHIRNFEDRLDPYIQDQLNEEDDN</sequence>
<evidence type="ECO:0000256" key="1">
    <source>
        <dbReference type="ARBA" id="ARBA00023125"/>
    </source>
</evidence>
<dbReference type="Pfam" id="PF13411">
    <property type="entry name" value="MerR_1"/>
    <property type="match status" value="1"/>
</dbReference>